<accession>A0AAV5JRB0</accession>
<dbReference type="PANTHER" id="PTHR47005">
    <property type="entry name" value="HEAVY METAL TRANSPORT/DETOXIFICATION SUPERFAMILY PROTEIN"/>
    <property type="match status" value="1"/>
</dbReference>
<keyword evidence="2" id="KW-1185">Reference proteome</keyword>
<proteinExistence type="predicted"/>
<dbReference type="PANTHER" id="PTHR47005:SF13">
    <property type="entry name" value="IGA FC RECEPTOR"/>
    <property type="match status" value="1"/>
</dbReference>
<name>A0AAV5JRB0_9ROSI</name>
<evidence type="ECO:0000313" key="2">
    <source>
        <dbReference type="Proteomes" id="UP001054252"/>
    </source>
</evidence>
<organism evidence="1 2">
    <name type="scientific">Rubroshorea leprosula</name>
    <dbReference type="NCBI Taxonomy" id="152421"/>
    <lineage>
        <taxon>Eukaryota</taxon>
        <taxon>Viridiplantae</taxon>
        <taxon>Streptophyta</taxon>
        <taxon>Embryophyta</taxon>
        <taxon>Tracheophyta</taxon>
        <taxon>Spermatophyta</taxon>
        <taxon>Magnoliopsida</taxon>
        <taxon>eudicotyledons</taxon>
        <taxon>Gunneridae</taxon>
        <taxon>Pentapetalae</taxon>
        <taxon>rosids</taxon>
        <taxon>malvids</taxon>
        <taxon>Malvales</taxon>
        <taxon>Dipterocarpaceae</taxon>
        <taxon>Rubroshorea</taxon>
    </lineage>
</organism>
<reference evidence="1 2" key="1">
    <citation type="journal article" date="2021" name="Commun. Biol.">
        <title>The genome of Shorea leprosula (Dipterocarpaceae) highlights the ecological relevance of drought in aseasonal tropical rainforests.</title>
        <authorList>
            <person name="Ng K.K.S."/>
            <person name="Kobayashi M.J."/>
            <person name="Fawcett J.A."/>
            <person name="Hatakeyama M."/>
            <person name="Paape T."/>
            <person name="Ng C.H."/>
            <person name="Ang C.C."/>
            <person name="Tnah L.H."/>
            <person name="Lee C.T."/>
            <person name="Nishiyama T."/>
            <person name="Sese J."/>
            <person name="O'Brien M.J."/>
            <person name="Copetti D."/>
            <person name="Mohd Noor M.I."/>
            <person name="Ong R.C."/>
            <person name="Putra M."/>
            <person name="Sireger I.Z."/>
            <person name="Indrioko S."/>
            <person name="Kosugi Y."/>
            <person name="Izuno A."/>
            <person name="Isagi Y."/>
            <person name="Lee S.L."/>
            <person name="Shimizu K.K."/>
        </authorList>
    </citation>
    <scope>NUCLEOTIDE SEQUENCE [LARGE SCALE GENOMIC DNA]</scope>
    <source>
        <strain evidence="1">214</strain>
    </source>
</reference>
<dbReference type="AlphaFoldDB" id="A0AAV5JRB0"/>
<gene>
    <name evidence="1" type="ORF">SLEP1_g26044</name>
</gene>
<evidence type="ECO:0000313" key="1">
    <source>
        <dbReference type="EMBL" id="GKV15246.1"/>
    </source>
</evidence>
<dbReference type="Proteomes" id="UP001054252">
    <property type="component" value="Unassembled WGS sequence"/>
</dbReference>
<sequence>MEVGAWASFSGAAGVRKKKKLAWLRKKEGTGNQLDPYPNVVSCSPEKIRDKLCCKACGCIKSIEIIEPPKDPPPPPPPEKHVKSNAFCVMGDPFAIAGAGMEAVVEELNEIAQSCKY</sequence>
<dbReference type="EMBL" id="BPVZ01000042">
    <property type="protein sequence ID" value="GKV15246.1"/>
    <property type="molecule type" value="Genomic_DNA"/>
</dbReference>
<protein>
    <submittedName>
        <fullName evidence="1">Uncharacterized protein</fullName>
    </submittedName>
</protein>
<comment type="caution">
    <text evidence="1">The sequence shown here is derived from an EMBL/GenBank/DDBJ whole genome shotgun (WGS) entry which is preliminary data.</text>
</comment>